<dbReference type="PROSITE" id="PS50181">
    <property type="entry name" value="FBOX"/>
    <property type="match status" value="1"/>
</dbReference>
<dbReference type="InterPro" id="IPR017451">
    <property type="entry name" value="F-box-assoc_interact_dom"/>
</dbReference>
<dbReference type="Proteomes" id="UP001291623">
    <property type="component" value="Unassembled WGS sequence"/>
</dbReference>
<keyword evidence="3" id="KW-1185">Reference proteome</keyword>
<dbReference type="PANTHER" id="PTHR31111:SF136">
    <property type="entry name" value="F-BOX ASSOCIATED DOMAIN-CONTAINING PROTEIN"/>
    <property type="match status" value="1"/>
</dbReference>
<proteinExistence type="predicted"/>
<dbReference type="InterPro" id="IPR036047">
    <property type="entry name" value="F-box-like_dom_sf"/>
</dbReference>
<dbReference type="Pfam" id="PF00646">
    <property type="entry name" value="F-box"/>
    <property type="match status" value="1"/>
</dbReference>
<name>A0AAE1RVS8_9SOLA</name>
<organism evidence="2 3">
    <name type="scientific">Anisodus tanguticus</name>
    <dbReference type="NCBI Taxonomy" id="243964"/>
    <lineage>
        <taxon>Eukaryota</taxon>
        <taxon>Viridiplantae</taxon>
        <taxon>Streptophyta</taxon>
        <taxon>Embryophyta</taxon>
        <taxon>Tracheophyta</taxon>
        <taxon>Spermatophyta</taxon>
        <taxon>Magnoliopsida</taxon>
        <taxon>eudicotyledons</taxon>
        <taxon>Gunneridae</taxon>
        <taxon>Pentapetalae</taxon>
        <taxon>asterids</taxon>
        <taxon>lamiids</taxon>
        <taxon>Solanales</taxon>
        <taxon>Solanaceae</taxon>
        <taxon>Solanoideae</taxon>
        <taxon>Hyoscyameae</taxon>
        <taxon>Anisodus</taxon>
    </lineage>
</organism>
<accession>A0AAE1RVS8</accession>
<dbReference type="InterPro" id="IPR001810">
    <property type="entry name" value="F-box_dom"/>
</dbReference>
<dbReference type="InterPro" id="IPR013187">
    <property type="entry name" value="F-box-assoc_dom_typ3"/>
</dbReference>
<feature type="domain" description="F-box" evidence="1">
    <location>
        <begin position="31"/>
        <end position="64"/>
    </location>
</feature>
<evidence type="ECO:0000313" key="3">
    <source>
        <dbReference type="Proteomes" id="UP001291623"/>
    </source>
</evidence>
<gene>
    <name evidence="2" type="ORF">RND71_023531</name>
</gene>
<evidence type="ECO:0000259" key="1">
    <source>
        <dbReference type="PROSITE" id="PS50181"/>
    </source>
</evidence>
<comment type="caution">
    <text evidence="2">The sequence shown here is derived from an EMBL/GenBank/DDBJ whole genome shotgun (WGS) entry which is preliminary data.</text>
</comment>
<reference evidence="2" key="1">
    <citation type="submission" date="2023-12" db="EMBL/GenBank/DDBJ databases">
        <title>Genome assembly of Anisodus tanguticus.</title>
        <authorList>
            <person name="Wang Y.-J."/>
        </authorList>
    </citation>
    <scope>NUCLEOTIDE SEQUENCE</scope>
    <source>
        <strain evidence="2">KB-2021</strain>
        <tissue evidence="2">Leaf</tissue>
    </source>
</reference>
<sequence length="200" mass="23192">MGAKNSKRKCSKLFDVPILSFKPSKGIRISDVTIMDLPRVIMVEILSRLPIKSIFCCKTVCKLWPIELSPKFHLPPLGWNMFLISSCNGFICLLNGKPYDENHSVYINNPFFGQYFKLKLPEWEKNVSRVTYGFCFSEASGQYKLLRLVARKFEGCPEVSELEVYTVGVDEKWRNVREVPCPVWHRFDKVYVSGALHWMD</sequence>
<dbReference type="PANTHER" id="PTHR31111">
    <property type="entry name" value="BNAA05G37150D PROTEIN-RELATED"/>
    <property type="match status" value="1"/>
</dbReference>
<protein>
    <recommendedName>
        <fullName evidence="1">F-box domain-containing protein</fullName>
    </recommendedName>
</protein>
<dbReference type="Gene3D" id="1.20.1280.50">
    <property type="match status" value="1"/>
</dbReference>
<dbReference type="Pfam" id="PF08268">
    <property type="entry name" value="FBA_3"/>
    <property type="match status" value="1"/>
</dbReference>
<dbReference type="NCBIfam" id="TIGR01640">
    <property type="entry name" value="F_box_assoc_1"/>
    <property type="match status" value="1"/>
</dbReference>
<dbReference type="AlphaFoldDB" id="A0AAE1RVS8"/>
<dbReference type="SUPFAM" id="SSF81383">
    <property type="entry name" value="F-box domain"/>
    <property type="match status" value="1"/>
</dbReference>
<evidence type="ECO:0000313" key="2">
    <source>
        <dbReference type="EMBL" id="KAK4357921.1"/>
    </source>
</evidence>
<dbReference type="EMBL" id="JAVYJV010000012">
    <property type="protein sequence ID" value="KAK4357921.1"/>
    <property type="molecule type" value="Genomic_DNA"/>
</dbReference>